<dbReference type="STRING" id="98765.A0A2R6NRV2"/>
<feature type="domain" description="Aminotransferase class V" evidence="2">
    <location>
        <begin position="71"/>
        <end position="127"/>
    </location>
</feature>
<dbReference type="Proteomes" id="UP000186601">
    <property type="component" value="Unassembled WGS sequence"/>
</dbReference>
<accession>A0A2R6NRV2</accession>
<evidence type="ECO:0000313" key="4">
    <source>
        <dbReference type="Proteomes" id="UP000186601"/>
    </source>
</evidence>
<evidence type="ECO:0000259" key="2">
    <source>
        <dbReference type="Pfam" id="PF00266"/>
    </source>
</evidence>
<gene>
    <name evidence="3" type="ORF">PHLCEN_2v9040</name>
</gene>
<proteinExistence type="predicted"/>
<dbReference type="SUPFAM" id="SSF53383">
    <property type="entry name" value="PLP-dependent transferases"/>
    <property type="match status" value="1"/>
</dbReference>
<dbReference type="AlphaFoldDB" id="A0A2R6NRV2"/>
<comment type="caution">
    <text evidence="3">The sequence shown here is derived from an EMBL/GenBank/DDBJ whole genome shotgun (WGS) entry which is preliminary data.</text>
</comment>
<dbReference type="Pfam" id="PF00266">
    <property type="entry name" value="Aminotran_5"/>
    <property type="match status" value="2"/>
</dbReference>
<sequence>MDDPDRYTYDPQTAPPDFGHAVRKFWGFEDDYVNLNHGSYGSLPLPVLAQCVKMSLLAEKNPDRFHRVTYMPLLAEVRRQVAELIGAQNEEVVLVPNATHGLNTVLRNIEWREGDIILGASTTYNAIERTANYLGDRSEPPRPTVYSVLYTFPMSHEAIVDSFRAKVRELKQKHHNTQFDIIPRDKDLTGKGNRFVAVIDSITSVPGVRLPWKTLVQICREEGIWSVIDAAHSIGQELNLELSSAQPDFWVSNCHKWLYAKRGCAVLYVPLSNQHIIKSSVPTSHDYPSPGESSDNRFVSQHEWTGTMDQVPYLSVTPAIAFRKWLGGEDKINSYCHNLAIEGGKRLAELLNTQVMDKTGELTLNMTNVMLPLPFETSESKQLYPPEIVSKIAETFQNQFFNKWNTHPGIYFHGGGWWTRCSVQVWLEISDFEYVAKVLNTICEEIKETILKDSTESLKN</sequence>
<dbReference type="Gene3D" id="3.90.1150.10">
    <property type="entry name" value="Aspartate Aminotransferase, domain 1"/>
    <property type="match status" value="2"/>
</dbReference>
<dbReference type="PANTHER" id="PTHR43092">
    <property type="entry name" value="L-CYSTEINE DESULFHYDRASE"/>
    <property type="match status" value="1"/>
</dbReference>
<dbReference type="InterPro" id="IPR015424">
    <property type="entry name" value="PyrdxlP-dep_Trfase"/>
</dbReference>
<dbReference type="PANTHER" id="PTHR43092:SF2">
    <property type="entry name" value="HERCYNYLCYSTEINE SULFOXIDE LYASE"/>
    <property type="match status" value="1"/>
</dbReference>
<organism evidence="3 4">
    <name type="scientific">Hermanssonia centrifuga</name>
    <dbReference type="NCBI Taxonomy" id="98765"/>
    <lineage>
        <taxon>Eukaryota</taxon>
        <taxon>Fungi</taxon>
        <taxon>Dikarya</taxon>
        <taxon>Basidiomycota</taxon>
        <taxon>Agaricomycotina</taxon>
        <taxon>Agaricomycetes</taxon>
        <taxon>Polyporales</taxon>
        <taxon>Meruliaceae</taxon>
        <taxon>Hermanssonia</taxon>
    </lineage>
</organism>
<dbReference type="EMBL" id="MLYV02000883">
    <property type="protein sequence ID" value="PSR75560.1"/>
    <property type="molecule type" value="Genomic_DNA"/>
</dbReference>
<dbReference type="OrthoDB" id="5978656at2759"/>
<protein>
    <recommendedName>
        <fullName evidence="2">Aminotransferase class V domain-containing protein</fullName>
    </recommendedName>
</protein>
<reference evidence="3 4" key="1">
    <citation type="submission" date="2018-02" db="EMBL/GenBank/DDBJ databases">
        <title>Genome sequence of the basidiomycete white-rot fungus Phlebia centrifuga.</title>
        <authorList>
            <person name="Granchi Z."/>
            <person name="Peng M."/>
            <person name="de Vries R.P."/>
            <person name="Hilden K."/>
            <person name="Makela M.R."/>
            <person name="Grigoriev I."/>
            <person name="Riley R."/>
        </authorList>
    </citation>
    <scope>NUCLEOTIDE SEQUENCE [LARGE SCALE GENOMIC DNA]</scope>
    <source>
        <strain evidence="3 4">FBCC195</strain>
    </source>
</reference>
<keyword evidence="1" id="KW-0663">Pyridoxal phosphate</keyword>
<feature type="domain" description="Aminotransferase class V" evidence="2">
    <location>
        <begin position="191"/>
        <end position="361"/>
    </location>
</feature>
<dbReference type="InterPro" id="IPR015421">
    <property type="entry name" value="PyrdxlP-dep_Trfase_major"/>
</dbReference>
<evidence type="ECO:0000313" key="3">
    <source>
        <dbReference type="EMBL" id="PSR75560.1"/>
    </source>
</evidence>
<dbReference type="InterPro" id="IPR015422">
    <property type="entry name" value="PyrdxlP-dep_Trfase_small"/>
</dbReference>
<dbReference type="Gene3D" id="3.40.640.10">
    <property type="entry name" value="Type I PLP-dependent aspartate aminotransferase-like (Major domain)"/>
    <property type="match status" value="2"/>
</dbReference>
<keyword evidence="4" id="KW-1185">Reference proteome</keyword>
<evidence type="ECO:0000256" key="1">
    <source>
        <dbReference type="ARBA" id="ARBA00022898"/>
    </source>
</evidence>
<name>A0A2R6NRV2_9APHY</name>
<dbReference type="InterPro" id="IPR000192">
    <property type="entry name" value="Aminotrans_V_dom"/>
</dbReference>